<dbReference type="SMART" id="SM01117">
    <property type="entry name" value="Cyt-b5"/>
    <property type="match status" value="1"/>
</dbReference>
<dbReference type="Proteomes" id="UP001595617">
    <property type="component" value="Unassembled WGS sequence"/>
</dbReference>
<keyword evidence="5" id="KW-0732">Signal</keyword>
<keyword evidence="8" id="KW-1185">Reference proteome</keyword>
<feature type="domain" description="Cytochrome b5 heme-binding" evidence="6">
    <location>
        <begin position="38"/>
        <end position="118"/>
    </location>
</feature>
<evidence type="ECO:0000256" key="4">
    <source>
        <dbReference type="ARBA" id="ARBA00038168"/>
    </source>
</evidence>
<dbReference type="PROSITE" id="PS50255">
    <property type="entry name" value="CYTOCHROME_B5_2"/>
    <property type="match status" value="1"/>
</dbReference>
<feature type="signal peptide" evidence="5">
    <location>
        <begin position="1"/>
        <end position="34"/>
    </location>
</feature>
<proteinExistence type="inferred from homology"/>
<sequence length="386" mass="40734">MNKIAYSLFIAFVASIATLFLVHSLGSSSGQATAATSARVITLDELSQHSTAESCWKEIGGRVYDITAYIPNHPSTLEELVAWCGKPASEAFSGDAAGHSHSAGAARMLASMQVGVLEGATVVALPEPNLVSAAPRVPVSVGGAVRYQDGTYYAEGEPDGRGWFGVVEITVYGGQIVGVHYDEVQRNEDGAITQSKARDYGYAARWRNASGVSQLSAYPGYIAGLLSTGDVDQVDVFTGATSAHTVFQTVVSAALAEASAAGHLVQEGGARGGYRDGSYYAETQPDSRGWIGMLEITINGGYVVSAHYDEVQRNAEGAVTNSKLRDYGYAGRWRAAAGISQLSAYPGYIQQLVKTGDAEQLDAYSGATSSYNNVKNLAEQLLQDAR</sequence>
<feature type="chain" id="PRO_5045770083" evidence="5">
    <location>
        <begin position="35"/>
        <end position="386"/>
    </location>
</feature>
<dbReference type="EMBL" id="JBHRYR010000002">
    <property type="protein sequence ID" value="MFC3852345.1"/>
    <property type="molecule type" value="Genomic_DNA"/>
</dbReference>
<comment type="similarity">
    <text evidence="4">Belongs to the cytochrome b5 family.</text>
</comment>
<evidence type="ECO:0000313" key="7">
    <source>
        <dbReference type="EMBL" id="MFC3852345.1"/>
    </source>
</evidence>
<evidence type="ECO:0000256" key="3">
    <source>
        <dbReference type="ARBA" id="ARBA00023004"/>
    </source>
</evidence>
<dbReference type="Gene3D" id="3.90.1010.20">
    <property type="match status" value="2"/>
</dbReference>
<protein>
    <submittedName>
        <fullName evidence="7">Cytochrome b5 domain-containing protein</fullName>
    </submittedName>
</protein>
<dbReference type="Pfam" id="PF00173">
    <property type="entry name" value="Cyt-b5"/>
    <property type="match status" value="1"/>
</dbReference>
<dbReference type="InterPro" id="IPR050668">
    <property type="entry name" value="Cytochrome_b5"/>
</dbReference>
<dbReference type="Gene3D" id="3.10.120.10">
    <property type="entry name" value="Cytochrome b5-like heme/steroid binding domain"/>
    <property type="match status" value="1"/>
</dbReference>
<evidence type="ECO:0000256" key="1">
    <source>
        <dbReference type="ARBA" id="ARBA00022617"/>
    </source>
</evidence>
<dbReference type="InterPro" id="IPR001199">
    <property type="entry name" value="Cyt_B5-like_heme/steroid-bd"/>
</dbReference>
<reference evidence="8" key="1">
    <citation type="journal article" date="2019" name="Int. J. Syst. Evol. Microbiol.">
        <title>The Global Catalogue of Microorganisms (GCM) 10K type strain sequencing project: providing services to taxonomists for standard genome sequencing and annotation.</title>
        <authorList>
            <consortium name="The Broad Institute Genomics Platform"/>
            <consortium name="The Broad Institute Genome Sequencing Center for Infectious Disease"/>
            <person name="Wu L."/>
            <person name="Ma J."/>
        </authorList>
    </citation>
    <scope>NUCLEOTIDE SEQUENCE [LARGE SCALE GENOMIC DNA]</scope>
    <source>
        <strain evidence="8">IBRC 10765</strain>
    </source>
</reference>
<dbReference type="InterPro" id="IPR036400">
    <property type="entry name" value="Cyt_B5-like_heme/steroid_sf"/>
</dbReference>
<organism evidence="7 8">
    <name type="scientific">Saccharospirillum mangrovi</name>
    <dbReference type="NCBI Taxonomy" id="2161747"/>
    <lineage>
        <taxon>Bacteria</taxon>
        <taxon>Pseudomonadati</taxon>
        <taxon>Pseudomonadota</taxon>
        <taxon>Gammaproteobacteria</taxon>
        <taxon>Oceanospirillales</taxon>
        <taxon>Saccharospirillaceae</taxon>
        <taxon>Saccharospirillum</taxon>
    </lineage>
</organism>
<gene>
    <name evidence="7" type="ORF">ACFOOG_05805</name>
</gene>
<dbReference type="PANTHER" id="PTHR19359">
    <property type="entry name" value="CYTOCHROME B5"/>
    <property type="match status" value="1"/>
</dbReference>
<keyword evidence="2" id="KW-0479">Metal-binding</keyword>
<evidence type="ECO:0000313" key="8">
    <source>
        <dbReference type="Proteomes" id="UP001595617"/>
    </source>
</evidence>
<name>A0ABV7ZYZ5_9GAMM</name>
<evidence type="ECO:0000259" key="6">
    <source>
        <dbReference type="PROSITE" id="PS50255"/>
    </source>
</evidence>
<dbReference type="RefSeq" id="WP_380694387.1">
    <property type="nucleotide sequence ID" value="NZ_JBHRYR010000002.1"/>
</dbReference>
<accession>A0ABV7ZYZ5</accession>
<evidence type="ECO:0000256" key="2">
    <source>
        <dbReference type="ARBA" id="ARBA00022723"/>
    </source>
</evidence>
<comment type="caution">
    <text evidence="7">The sequence shown here is derived from an EMBL/GenBank/DDBJ whole genome shotgun (WGS) entry which is preliminary data.</text>
</comment>
<keyword evidence="1" id="KW-0349">Heme</keyword>
<keyword evidence="3" id="KW-0408">Iron</keyword>
<dbReference type="SUPFAM" id="SSF55856">
    <property type="entry name" value="Cytochrome b5-like heme/steroid binding domain"/>
    <property type="match status" value="1"/>
</dbReference>
<evidence type="ECO:0000256" key="5">
    <source>
        <dbReference type="SAM" id="SignalP"/>
    </source>
</evidence>